<gene>
    <name evidence="1" type="ORF">CSSPTR1EN2_LOCUS21201</name>
</gene>
<dbReference type="Gene3D" id="3.30.300.130">
    <property type="entry name" value="Fe-S cluster assembly (FSCA)"/>
    <property type="match status" value="1"/>
</dbReference>
<dbReference type="EMBL" id="OZ019899">
    <property type="protein sequence ID" value="CAK9232325.1"/>
    <property type="molecule type" value="Genomic_DNA"/>
</dbReference>
<dbReference type="PANTHER" id="PTHR36018:SF1">
    <property type="entry name" value="OS09G0481800 PROTEIN"/>
    <property type="match status" value="1"/>
</dbReference>
<proteinExistence type="predicted"/>
<evidence type="ECO:0000313" key="1">
    <source>
        <dbReference type="EMBL" id="CAK9232325.1"/>
    </source>
</evidence>
<dbReference type="PANTHER" id="PTHR36018">
    <property type="entry name" value="OS09G0481800 PROTEIN"/>
    <property type="match status" value="1"/>
</dbReference>
<dbReference type="Proteomes" id="UP001497512">
    <property type="component" value="Chromosome 7"/>
</dbReference>
<accession>A0ABP0UXJ1</accession>
<reference evidence="1" key="1">
    <citation type="submission" date="2024-02" db="EMBL/GenBank/DDBJ databases">
        <authorList>
            <consortium name="ELIXIR-Norway"/>
            <consortium name="Elixir Norway"/>
        </authorList>
    </citation>
    <scope>NUCLEOTIDE SEQUENCE</scope>
</reference>
<name>A0ABP0UXJ1_9BRYO</name>
<evidence type="ECO:0000313" key="2">
    <source>
        <dbReference type="Proteomes" id="UP001497512"/>
    </source>
</evidence>
<protein>
    <submittedName>
        <fullName evidence="1">Uncharacterized protein</fullName>
    </submittedName>
</protein>
<keyword evidence="2" id="KW-1185">Reference proteome</keyword>
<sequence length="203" mass="22963">MSNFAVCSRRQILENWSLGSAAPCCTSCTSASSSSSSSLPFLLNKSRKAYNKVSSSSLGREENRHRASRLGLENWKLKSRVFGVREYGGGERRRSWNGKGRWWLQVRAEVEPLDLTEDNVQHVLLDARSELLQIFDTSVGITGVAELVELDGPFVKLRLTGRFWHERSMVLARVANYLRKRIPEVLEVEIEDESQLDDSAANF</sequence>
<dbReference type="SUPFAM" id="SSF117916">
    <property type="entry name" value="Fe-S cluster assembly (FSCA) domain-like"/>
    <property type="match status" value="1"/>
</dbReference>
<dbReference type="InterPro" id="IPR034904">
    <property type="entry name" value="FSCA_dom_sf"/>
</dbReference>
<organism evidence="1 2">
    <name type="scientific">Sphagnum troendelagicum</name>
    <dbReference type="NCBI Taxonomy" id="128251"/>
    <lineage>
        <taxon>Eukaryota</taxon>
        <taxon>Viridiplantae</taxon>
        <taxon>Streptophyta</taxon>
        <taxon>Embryophyta</taxon>
        <taxon>Bryophyta</taxon>
        <taxon>Sphagnophytina</taxon>
        <taxon>Sphagnopsida</taxon>
        <taxon>Sphagnales</taxon>
        <taxon>Sphagnaceae</taxon>
        <taxon>Sphagnum</taxon>
    </lineage>
</organism>